<gene>
    <name evidence="5" type="ORF">DPRO_3126</name>
</gene>
<dbReference type="EMBL" id="LT907975">
    <property type="protein sequence ID" value="SOB60038.1"/>
    <property type="molecule type" value="Genomic_DNA"/>
</dbReference>
<dbReference type="SUPFAM" id="SSF48230">
    <property type="entry name" value="Chondroitin AC/alginate lyase"/>
    <property type="match status" value="1"/>
</dbReference>
<dbReference type="Pfam" id="PF05426">
    <property type="entry name" value="Alginate_lyase"/>
    <property type="match status" value="1"/>
</dbReference>
<sequence length="405" mass="45946">MRKRLSALTLSLFVLLTTTVAVAARTPKTIVLSPQILQTAKERTLQRDPEIMEAYQQLLIDADNALDAPVESVVLKPTPPPKGDLHDYWSLAPDWWPNDKAFHSIPYVHRPGERNPEADSDRFDYARMERGTRHAITLAQAWYMTGNEEYAGKGTALIWAWLCDSATRMEPNLQFAHMRPGKRAGRWIASPTGITETRLLITIADAARLLEPSRAWSAAVSNKFEAWFEDYVDWLQRSPQGRQVSAMEDANGTWFDAQLTVFAMLIGKENLARSIVGTVTPRRIEWLIQPDGSMPHVMSQADPLEATLLNLEAFHTLATAGESLGIDLWHWRSGAGVPLKDALDHAMTRLEQNTELTEDEKNFHLLRLSPLLHRAAVVYKDDRYLDFLHALPQELRTRDRAQLFH</sequence>
<name>A0A2C8FBL9_9BACT</name>
<accession>A0A2C8FBL9</accession>
<dbReference type="Gene3D" id="1.50.10.100">
    <property type="entry name" value="Chondroitin AC/alginate lyase"/>
    <property type="match status" value="1"/>
</dbReference>
<reference evidence="6" key="1">
    <citation type="submission" date="2017-09" db="EMBL/GenBank/DDBJ databases">
        <authorList>
            <person name="Regsiter A."/>
            <person name="William W."/>
        </authorList>
    </citation>
    <scope>NUCLEOTIDE SEQUENCE [LARGE SCALE GENOMIC DNA]</scope>
    <source>
        <strain evidence="6">500-1</strain>
    </source>
</reference>
<protein>
    <recommendedName>
        <fullName evidence="4">Alginate lyase domain-containing protein</fullName>
    </recommendedName>
</protein>
<evidence type="ECO:0000313" key="5">
    <source>
        <dbReference type="EMBL" id="SOB60038.1"/>
    </source>
</evidence>
<feature type="domain" description="Alginate lyase" evidence="4">
    <location>
        <begin position="76"/>
        <end position="351"/>
    </location>
</feature>
<dbReference type="GO" id="GO:0016829">
    <property type="term" value="F:lyase activity"/>
    <property type="evidence" value="ECO:0007669"/>
    <property type="project" value="UniProtKB-KW"/>
</dbReference>
<proteinExistence type="predicted"/>
<dbReference type="OrthoDB" id="7210452at2"/>
<dbReference type="KEGG" id="pprf:DPRO_3126"/>
<feature type="chain" id="PRO_5012677241" description="Alginate lyase domain-containing protein" evidence="3">
    <location>
        <begin position="24"/>
        <end position="405"/>
    </location>
</feature>
<dbReference type="InterPro" id="IPR008397">
    <property type="entry name" value="Alginate_lyase_dom"/>
</dbReference>
<dbReference type="Proteomes" id="UP000219215">
    <property type="component" value="Chromosome DPRO"/>
</dbReference>
<evidence type="ECO:0000256" key="3">
    <source>
        <dbReference type="SAM" id="SignalP"/>
    </source>
</evidence>
<dbReference type="RefSeq" id="WP_097012814.1">
    <property type="nucleotide sequence ID" value="NZ_LT907975.1"/>
</dbReference>
<evidence type="ECO:0000256" key="1">
    <source>
        <dbReference type="ARBA" id="ARBA00022729"/>
    </source>
</evidence>
<feature type="signal peptide" evidence="3">
    <location>
        <begin position="1"/>
        <end position="23"/>
    </location>
</feature>
<evidence type="ECO:0000259" key="4">
    <source>
        <dbReference type="Pfam" id="PF05426"/>
    </source>
</evidence>
<evidence type="ECO:0000313" key="6">
    <source>
        <dbReference type="Proteomes" id="UP000219215"/>
    </source>
</evidence>
<dbReference type="AlphaFoldDB" id="A0A2C8FBL9"/>
<keyword evidence="2" id="KW-0456">Lyase</keyword>
<organism evidence="5 6">
    <name type="scientific">Pseudodesulfovibrio profundus</name>
    <dbReference type="NCBI Taxonomy" id="57320"/>
    <lineage>
        <taxon>Bacteria</taxon>
        <taxon>Pseudomonadati</taxon>
        <taxon>Thermodesulfobacteriota</taxon>
        <taxon>Desulfovibrionia</taxon>
        <taxon>Desulfovibrionales</taxon>
        <taxon>Desulfovibrionaceae</taxon>
    </lineage>
</organism>
<dbReference type="InterPro" id="IPR008929">
    <property type="entry name" value="Chondroitin_lyas"/>
</dbReference>
<evidence type="ECO:0000256" key="2">
    <source>
        <dbReference type="ARBA" id="ARBA00023239"/>
    </source>
</evidence>
<keyword evidence="6" id="KW-1185">Reference proteome</keyword>
<dbReference type="GO" id="GO:0042597">
    <property type="term" value="C:periplasmic space"/>
    <property type="evidence" value="ECO:0007669"/>
    <property type="project" value="InterPro"/>
</dbReference>
<keyword evidence="1 3" id="KW-0732">Signal</keyword>